<dbReference type="SUPFAM" id="SSF54373">
    <property type="entry name" value="FAD-linked reductases, C-terminal domain"/>
    <property type="match status" value="1"/>
</dbReference>
<comment type="cofactor">
    <cofactor evidence="1">
        <name>FAD</name>
        <dbReference type="ChEBI" id="CHEBI:57692"/>
    </cofactor>
</comment>
<dbReference type="PANTHER" id="PTHR11552:SF78">
    <property type="entry name" value="GLUCOSE-METHANOL-CHOLINE OXIDOREDUCTASE N-TERMINAL DOMAIN-CONTAINING PROTEIN"/>
    <property type="match status" value="1"/>
</dbReference>
<dbReference type="AlphaFoldDB" id="A0A8H7XKQ2"/>
<dbReference type="InterPro" id="IPR012132">
    <property type="entry name" value="GMC_OxRdtase"/>
</dbReference>
<name>A0A8H7XKQ2_PSICU</name>
<dbReference type="GO" id="GO:0016614">
    <property type="term" value="F:oxidoreductase activity, acting on CH-OH group of donors"/>
    <property type="evidence" value="ECO:0007669"/>
    <property type="project" value="InterPro"/>
</dbReference>
<dbReference type="EMBL" id="JAFIQS010000019">
    <property type="protein sequence ID" value="KAG5162402.1"/>
    <property type="molecule type" value="Genomic_DNA"/>
</dbReference>
<organism evidence="5">
    <name type="scientific">Psilocybe cubensis</name>
    <name type="common">Psychedelic mushroom</name>
    <name type="synonym">Stropharia cubensis</name>
    <dbReference type="NCBI Taxonomy" id="181762"/>
    <lineage>
        <taxon>Eukaryota</taxon>
        <taxon>Fungi</taxon>
        <taxon>Dikarya</taxon>
        <taxon>Basidiomycota</taxon>
        <taxon>Agaricomycotina</taxon>
        <taxon>Agaricomycetes</taxon>
        <taxon>Agaricomycetidae</taxon>
        <taxon>Agaricales</taxon>
        <taxon>Agaricineae</taxon>
        <taxon>Strophariaceae</taxon>
        <taxon>Psilocybe</taxon>
    </lineage>
</organism>
<evidence type="ECO:0000256" key="2">
    <source>
        <dbReference type="ARBA" id="ARBA00010790"/>
    </source>
</evidence>
<comment type="subunit">
    <text evidence="3">Monomer.</text>
</comment>
<protein>
    <recommendedName>
        <fullName evidence="4">Glucose-methanol-choline oxidoreductase C-terminal domain-containing protein</fullName>
    </recommendedName>
</protein>
<accession>A0A8H7XKQ2</accession>
<feature type="domain" description="Glucose-methanol-choline oxidoreductase C-terminal" evidence="4">
    <location>
        <begin position="30"/>
        <end position="189"/>
    </location>
</feature>
<gene>
    <name evidence="5" type="ORF">JR316_012727</name>
</gene>
<comment type="caution">
    <text evidence="5">The sequence shown here is derived from an EMBL/GenBank/DDBJ whole genome shotgun (WGS) entry which is preliminary data.</text>
</comment>
<evidence type="ECO:0000259" key="4">
    <source>
        <dbReference type="Pfam" id="PF05199"/>
    </source>
</evidence>
<reference evidence="5" key="1">
    <citation type="submission" date="2021-02" db="EMBL/GenBank/DDBJ databases">
        <title>Psilocybe cubensis genome.</title>
        <authorList>
            <person name="Mckernan K.J."/>
            <person name="Crawford S."/>
            <person name="Trippe A."/>
            <person name="Kane L.T."/>
            <person name="Mclaughlin S."/>
        </authorList>
    </citation>
    <scope>NUCLEOTIDE SEQUENCE [LARGE SCALE GENOMIC DNA]</scope>
    <source>
        <strain evidence="5">MGC-MH-2018</strain>
    </source>
</reference>
<dbReference type="SUPFAM" id="SSF51905">
    <property type="entry name" value="FAD/NAD(P)-binding domain"/>
    <property type="match status" value="1"/>
</dbReference>
<dbReference type="InterPro" id="IPR007867">
    <property type="entry name" value="GMC_OxRtase_C"/>
</dbReference>
<dbReference type="GO" id="GO:0050660">
    <property type="term" value="F:flavin adenine dinucleotide binding"/>
    <property type="evidence" value="ECO:0007669"/>
    <property type="project" value="InterPro"/>
</dbReference>
<evidence type="ECO:0000313" key="5">
    <source>
        <dbReference type="EMBL" id="KAG5162402.1"/>
    </source>
</evidence>
<dbReference type="PANTHER" id="PTHR11552">
    <property type="entry name" value="GLUCOSE-METHANOL-CHOLINE GMC OXIDOREDUCTASE"/>
    <property type="match status" value="1"/>
</dbReference>
<dbReference type="Gene3D" id="3.30.560.10">
    <property type="entry name" value="Glucose Oxidase, domain 3"/>
    <property type="match status" value="1"/>
</dbReference>
<dbReference type="OrthoDB" id="269227at2759"/>
<dbReference type="Gene3D" id="3.50.50.60">
    <property type="entry name" value="FAD/NAD(P)-binding domain"/>
    <property type="match status" value="1"/>
</dbReference>
<evidence type="ECO:0000256" key="3">
    <source>
        <dbReference type="ARBA" id="ARBA00011245"/>
    </source>
</evidence>
<proteinExistence type="inferred from homology"/>
<evidence type="ECO:0000256" key="1">
    <source>
        <dbReference type="ARBA" id="ARBA00001974"/>
    </source>
</evidence>
<comment type="similarity">
    <text evidence="2">Belongs to the GMC oxidoreductase family.</text>
</comment>
<dbReference type="Pfam" id="PF05199">
    <property type="entry name" value="GMC_oxred_C"/>
    <property type="match status" value="1"/>
</dbReference>
<sequence>MMATLAAYVGFDPEVPRGKYFNVAYFSTHPLATGHVHTTSGTDLYAPLDFFPGFLEERADLAVLAWGYKRACEVARRMKYFRGELAVGHPKFPAGSAAAIGKETMPVPIDAPQIVYTEEDDMAIDEYLKLTVATCWHSIGTCGMKPREQNGVVDSKLNVYGTQNLKVADCSITPANVSANTYSAAIAIGEKAAVIIADELGIMGVTARS</sequence>
<dbReference type="InterPro" id="IPR036188">
    <property type="entry name" value="FAD/NAD-bd_sf"/>
</dbReference>